<dbReference type="InterPro" id="IPR005659">
    <property type="entry name" value="Chemorcpt_Glu_NH3ase_CheD"/>
</dbReference>
<dbReference type="EC" id="3.5.1.44" evidence="3"/>
<keyword evidence="2 3" id="KW-0378">Hydrolase</keyword>
<evidence type="ECO:0000256" key="2">
    <source>
        <dbReference type="ARBA" id="ARBA00022801"/>
    </source>
</evidence>
<evidence type="ECO:0000256" key="1">
    <source>
        <dbReference type="ARBA" id="ARBA00022500"/>
    </source>
</evidence>
<evidence type="ECO:0000256" key="3">
    <source>
        <dbReference type="HAMAP-Rule" id="MF_01440"/>
    </source>
</evidence>
<evidence type="ECO:0000313" key="5">
    <source>
        <dbReference type="Proteomes" id="UP000016587"/>
    </source>
</evidence>
<keyword evidence="5" id="KW-1185">Reference proteome</keyword>
<dbReference type="eggNOG" id="COG1871">
    <property type="taxonomic scope" value="Bacteria"/>
</dbReference>
<dbReference type="Gene3D" id="3.30.1330.200">
    <property type="match status" value="1"/>
</dbReference>
<dbReference type="PATRIC" id="fig|1121448.10.peg.1905"/>
<accession>T2GCU3</accession>
<dbReference type="SUPFAM" id="SSF64438">
    <property type="entry name" value="CNF1/YfiH-like putative cysteine hydrolases"/>
    <property type="match status" value="1"/>
</dbReference>
<dbReference type="PANTHER" id="PTHR35147:SF1">
    <property type="entry name" value="CHEMORECEPTOR GLUTAMINE DEAMIDASE CHED-RELATED"/>
    <property type="match status" value="1"/>
</dbReference>
<reference evidence="4 5" key="1">
    <citation type="journal article" date="2013" name="J. Bacteriol.">
        <title>Roles of HynAB and Ech, the only two hydrogenases found in the model sulfate reducer Desulfovibrio gigas.</title>
        <authorList>
            <person name="Morais-Silva F.O."/>
            <person name="Santos C.I."/>
            <person name="Rodrigues R."/>
            <person name="Pereira I.A."/>
            <person name="Rodrigues-Pousada C."/>
        </authorList>
    </citation>
    <scope>NUCLEOTIDE SEQUENCE [LARGE SCALE GENOMIC DNA]</scope>
    <source>
        <strain evidence="5">ATCC 19364 / DSM 1382 / NCIMB 9332 / VKM B-1759</strain>
    </source>
</reference>
<dbReference type="STRING" id="1121448.DGI_1950"/>
<dbReference type="Proteomes" id="UP000016587">
    <property type="component" value="Chromosome"/>
</dbReference>
<dbReference type="RefSeq" id="WP_021760610.1">
    <property type="nucleotide sequence ID" value="NC_022444.1"/>
</dbReference>
<dbReference type="GO" id="GO:0050568">
    <property type="term" value="F:protein-glutamine glutaminase activity"/>
    <property type="evidence" value="ECO:0007669"/>
    <property type="project" value="UniProtKB-UniRule"/>
</dbReference>
<dbReference type="OrthoDB" id="9807202at2"/>
<evidence type="ECO:0000313" key="4">
    <source>
        <dbReference type="EMBL" id="AGW13727.1"/>
    </source>
</evidence>
<dbReference type="HOGENOM" id="CLU_087854_2_0_7"/>
<reference evidence="5" key="2">
    <citation type="submission" date="2013-07" db="EMBL/GenBank/DDBJ databases">
        <authorList>
            <person name="Morais-Silva F.O."/>
            <person name="Rezende A.M."/>
            <person name="Pimentel C."/>
            <person name="Resende D.M."/>
            <person name="Santos C.I."/>
            <person name="Clemente C."/>
            <person name="de Oliveira L.M."/>
            <person name="da Silva S.M."/>
            <person name="Costa D.A."/>
            <person name="Varela-Raposo A."/>
            <person name="Horacio E.C.A."/>
            <person name="Matos M."/>
            <person name="Flores O."/>
            <person name="Ruiz J.C."/>
            <person name="Rodrigues-Pousada C."/>
        </authorList>
    </citation>
    <scope>NUCLEOTIDE SEQUENCE [LARGE SCALE GENOMIC DNA]</scope>
    <source>
        <strain evidence="5">ATCC 19364 / DSM 1382 / NCIMB 9332 / VKM B-1759</strain>
    </source>
</reference>
<dbReference type="InterPro" id="IPR011324">
    <property type="entry name" value="Cytotoxic_necrot_fac-like_cat"/>
</dbReference>
<dbReference type="KEGG" id="dgg:DGI_1950"/>
<comment type="similarity">
    <text evidence="3">Belongs to the CheD family.</text>
</comment>
<dbReference type="GO" id="GO:0006935">
    <property type="term" value="P:chemotaxis"/>
    <property type="evidence" value="ECO:0007669"/>
    <property type="project" value="UniProtKB-UniRule"/>
</dbReference>
<dbReference type="Pfam" id="PF03975">
    <property type="entry name" value="CheD"/>
    <property type="match status" value="1"/>
</dbReference>
<dbReference type="PROSITE" id="PS51257">
    <property type="entry name" value="PROKAR_LIPOPROTEIN"/>
    <property type="match status" value="1"/>
</dbReference>
<protein>
    <recommendedName>
        <fullName evidence="3">Probable chemoreceptor glutamine deamidase CheD</fullName>
        <ecNumber evidence="3">3.5.1.44</ecNumber>
    </recommendedName>
</protein>
<keyword evidence="1 3" id="KW-0145">Chemotaxis</keyword>
<dbReference type="HAMAP" id="MF_01440">
    <property type="entry name" value="CheD"/>
    <property type="match status" value="1"/>
</dbReference>
<comment type="function">
    <text evidence="3">Probably deamidates glutamine residues to glutamate on methyl-accepting chemotaxis receptors (MCPs), playing an important role in chemotaxis.</text>
</comment>
<proteinExistence type="inferred from homology"/>
<comment type="catalytic activity">
    <reaction evidence="3">
        <text>L-glutaminyl-[protein] + H2O = L-glutamyl-[protein] + NH4(+)</text>
        <dbReference type="Rhea" id="RHEA:16441"/>
        <dbReference type="Rhea" id="RHEA-COMP:10207"/>
        <dbReference type="Rhea" id="RHEA-COMP:10208"/>
        <dbReference type="ChEBI" id="CHEBI:15377"/>
        <dbReference type="ChEBI" id="CHEBI:28938"/>
        <dbReference type="ChEBI" id="CHEBI:29973"/>
        <dbReference type="ChEBI" id="CHEBI:30011"/>
        <dbReference type="EC" id="3.5.1.44"/>
    </reaction>
</comment>
<name>T2GCU3_MEGG1</name>
<gene>
    <name evidence="3" type="primary">cheD</name>
    <name evidence="4" type="ORF">DGI_1950</name>
</gene>
<sequence>MKHLAAHFPLLYLDPKQCHVARTPTLVSTILGSCVAITIFDPVSQIGGVAHAFLPTRADYPDDTEAPCKFVDDALEHLLEIMGKGGAVLDCLETKLFGGAEIMNRDTALHGRPALQVGARNVEMARRLLRQRGLTPAAQDVGGNQGRKLMFLSHTGGAWVKKI</sequence>
<dbReference type="CDD" id="cd16352">
    <property type="entry name" value="CheD"/>
    <property type="match status" value="1"/>
</dbReference>
<organism evidence="4 5">
    <name type="scientific">Megalodesulfovibrio gigas (strain ATCC 19364 / DSM 1382 / NCIMB 9332 / VKM B-1759)</name>
    <name type="common">Desulfovibrio gigas</name>
    <dbReference type="NCBI Taxonomy" id="1121448"/>
    <lineage>
        <taxon>Bacteria</taxon>
        <taxon>Pseudomonadati</taxon>
        <taxon>Thermodesulfobacteriota</taxon>
        <taxon>Desulfovibrionia</taxon>
        <taxon>Desulfovibrionales</taxon>
        <taxon>Desulfovibrionaceae</taxon>
        <taxon>Megalodesulfovibrio</taxon>
    </lineage>
</organism>
<dbReference type="EMBL" id="CP006585">
    <property type="protein sequence ID" value="AGW13727.1"/>
    <property type="molecule type" value="Genomic_DNA"/>
</dbReference>
<dbReference type="InterPro" id="IPR038592">
    <property type="entry name" value="CheD-like_sf"/>
</dbReference>
<dbReference type="AlphaFoldDB" id="T2GCU3"/>
<dbReference type="PANTHER" id="PTHR35147">
    <property type="entry name" value="CHEMORECEPTOR GLUTAMINE DEAMIDASE CHED-RELATED"/>
    <property type="match status" value="1"/>
</dbReference>